<keyword evidence="1" id="KW-0472">Membrane</keyword>
<dbReference type="PANTHER" id="PTHR45138:SF9">
    <property type="entry name" value="DIGUANYLATE CYCLASE DGCM-RELATED"/>
    <property type="match status" value="1"/>
</dbReference>
<dbReference type="InterPro" id="IPR000160">
    <property type="entry name" value="GGDEF_dom"/>
</dbReference>
<dbReference type="InterPro" id="IPR029787">
    <property type="entry name" value="Nucleotide_cyclase"/>
</dbReference>
<accession>A0ABR8W3K5</accession>
<dbReference type="EMBL" id="JACSPX010000001">
    <property type="protein sequence ID" value="MBD8011604.1"/>
    <property type="molecule type" value="Genomic_DNA"/>
</dbReference>
<dbReference type="CDD" id="cd01949">
    <property type="entry name" value="GGDEF"/>
    <property type="match status" value="1"/>
</dbReference>
<dbReference type="InterPro" id="IPR050469">
    <property type="entry name" value="Diguanylate_Cyclase"/>
</dbReference>
<dbReference type="Gene3D" id="3.30.70.270">
    <property type="match status" value="1"/>
</dbReference>
<dbReference type="SUPFAM" id="SSF55073">
    <property type="entry name" value="Nucleotide cyclase"/>
    <property type="match status" value="1"/>
</dbReference>
<proteinExistence type="predicted"/>
<dbReference type="PANTHER" id="PTHR45138">
    <property type="entry name" value="REGULATORY COMPONENTS OF SENSORY TRANSDUCTION SYSTEM"/>
    <property type="match status" value="1"/>
</dbReference>
<feature type="transmembrane region" description="Helical" evidence="1">
    <location>
        <begin position="88"/>
        <end position="107"/>
    </location>
</feature>
<reference evidence="3 4" key="1">
    <citation type="submission" date="2020-08" db="EMBL/GenBank/DDBJ databases">
        <title>A Genomic Blueprint of the Chicken Gut Microbiome.</title>
        <authorList>
            <person name="Gilroy R."/>
            <person name="Ravi A."/>
            <person name="Getino M."/>
            <person name="Pursley I."/>
            <person name="Horton D.L."/>
            <person name="Alikhan N.-F."/>
            <person name="Baker D."/>
            <person name="Gharbi K."/>
            <person name="Hall N."/>
            <person name="Watson M."/>
            <person name="Adriaenssens E.M."/>
            <person name="Foster-Nyarko E."/>
            <person name="Jarju S."/>
            <person name="Secka A."/>
            <person name="Antonio M."/>
            <person name="Oren A."/>
            <person name="Chaudhuri R."/>
            <person name="La Ragione R.M."/>
            <person name="Hildebrand F."/>
            <person name="Pallen M.J."/>
        </authorList>
    </citation>
    <scope>NUCLEOTIDE SEQUENCE [LARGE SCALE GENOMIC DNA]</scope>
    <source>
        <strain evidence="3 4">Re1</strain>
    </source>
</reference>
<keyword evidence="4" id="KW-1185">Reference proteome</keyword>
<keyword evidence="1" id="KW-0812">Transmembrane</keyword>
<dbReference type="RefSeq" id="WP_191712267.1">
    <property type="nucleotide sequence ID" value="NZ_JACSPX010000001.1"/>
</dbReference>
<dbReference type="Pfam" id="PF00990">
    <property type="entry name" value="GGDEF"/>
    <property type="match status" value="1"/>
</dbReference>
<dbReference type="Proteomes" id="UP000611521">
    <property type="component" value="Unassembled WGS sequence"/>
</dbReference>
<dbReference type="NCBIfam" id="TIGR00254">
    <property type="entry name" value="GGDEF"/>
    <property type="match status" value="1"/>
</dbReference>
<evidence type="ECO:0000259" key="2">
    <source>
        <dbReference type="PROSITE" id="PS50887"/>
    </source>
</evidence>
<gene>
    <name evidence="3" type="ORF">H9633_04760</name>
</gene>
<sequence>MGQQDVRQADSAELGWLNASWLMRIRRRTSTYSIVTAIMCAFFSILLLIELLERDMSPVEVGFSAALMAAGFVPAAAVLLFGRRIPRYWGLILVLVHAAVSVYYIGFSSGRQNAVANVQELPVMAMYLAWFYGARIGRPVEIAILAAVGTAMVFGPFGGDPIPGAAAAGLFGAANVFGLVVMSWICLEIGFFVRHRVRVEAQTDPLTGALNRRGLVRQMSEALRRASRTGRPLTIALIDLDDFKAVNDEEGHEAGDAVLKELVRQWVSLSRVGDRVARLGGDEFVMLLPDTPQSGAAAMLERMHELTSHPWSWGAVQVQEDETLEDALRRADAEMYRHKRGR</sequence>
<evidence type="ECO:0000313" key="3">
    <source>
        <dbReference type="EMBL" id="MBD8011604.1"/>
    </source>
</evidence>
<feature type="transmembrane region" description="Helical" evidence="1">
    <location>
        <begin position="61"/>
        <end position="81"/>
    </location>
</feature>
<name>A0ABR8W3K5_9MICO</name>
<evidence type="ECO:0000256" key="1">
    <source>
        <dbReference type="SAM" id="Phobius"/>
    </source>
</evidence>
<keyword evidence="1" id="KW-1133">Transmembrane helix</keyword>
<protein>
    <submittedName>
        <fullName evidence="3">GGDEF domain-containing protein</fullName>
    </submittedName>
</protein>
<dbReference type="SMART" id="SM00267">
    <property type="entry name" value="GGDEF"/>
    <property type="match status" value="1"/>
</dbReference>
<feature type="transmembrane region" description="Helical" evidence="1">
    <location>
        <begin position="165"/>
        <end position="187"/>
    </location>
</feature>
<comment type="caution">
    <text evidence="3">The sequence shown here is derived from an EMBL/GenBank/DDBJ whole genome shotgun (WGS) entry which is preliminary data.</text>
</comment>
<dbReference type="PROSITE" id="PS50887">
    <property type="entry name" value="GGDEF"/>
    <property type="match status" value="1"/>
</dbReference>
<evidence type="ECO:0000313" key="4">
    <source>
        <dbReference type="Proteomes" id="UP000611521"/>
    </source>
</evidence>
<feature type="transmembrane region" description="Helical" evidence="1">
    <location>
        <begin position="31"/>
        <end position="49"/>
    </location>
</feature>
<organism evidence="3 4">
    <name type="scientific">Microbacterium commune</name>
    <dbReference type="NCBI Taxonomy" id="2762219"/>
    <lineage>
        <taxon>Bacteria</taxon>
        <taxon>Bacillati</taxon>
        <taxon>Actinomycetota</taxon>
        <taxon>Actinomycetes</taxon>
        <taxon>Micrococcales</taxon>
        <taxon>Microbacteriaceae</taxon>
        <taxon>Microbacterium</taxon>
    </lineage>
</organism>
<feature type="domain" description="GGDEF" evidence="2">
    <location>
        <begin position="231"/>
        <end position="342"/>
    </location>
</feature>
<dbReference type="InterPro" id="IPR043128">
    <property type="entry name" value="Rev_trsase/Diguanyl_cyclase"/>
</dbReference>